<dbReference type="EMBL" id="BPLR01000661">
    <property type="protein sequence ID" value="GIY96470.1"/>
    <property type="molecule type" value="Genomic_DNA"/>
</dbReference>
<dbReference type="Proteomes" id="UP001054945">
    <property type="component" value="Unassembled WGS sequence"/>
</dbReference>
<sequence>MVAMLLVPLYQFSDEDSSYQDSPVHLRSNVWSSYHDETRCVSVKMLRLDLMDVTSSFLKDGISNSIEAVLILLNKNF</sequence>
<evidence type="ECO:0000313" key="2">
    <source>
        <dbReference type="Proteomes" id="UP001054945"/>
    </source>
</evidence>
<keyword evidence="2" id="KW-1185">Reference proteome</keyword>
<accession>A0AAV4XQM8</accession>
<comment type="caution">
    <text evidence="1">The sequence shown here is derived from an EMBL/GenBank/DDBJ whole genome shotgun (WGS) entry which is preliminary data.</text>
</comment>
<organism evidence="1 2">
    <name type="scientific">Caerostris extrusa</name>
    <name type="common">Bark spider</name>
    <name type="synonym">Caerostris bankana</name>
    <dbReference type="NCBI Taxonomy" id="172846"/>
    <lineage>
        <taxon>Eukaryota</taxon>
        <taxon>Metazoa</taxon>
        <taxon>Ecdysozoa</taxon>
        <taxon>Arthropoda</taxon>
        <taxon>Chelicerata</taxon>
        <taxon>Arachnida</taxon>
        <taxon>Araneae</taxon>
        <taxon>Araneomorphae</taxon>
        <taxon>Entelegynae</taxon>
        <taxon>Araneoidea</taxon>
        <taxon>Araneidae</taxon>
        <taxon>Caerostris</taxon>
    </lineage>
</organism>
<reference evidence="1 2" key="1">
    <citation type="submission" date="2021-06" db="EMBL/GenBank/DDBJ databases">
        <title>Caerostris extrusa draft genome.</title>
        <authorList>
            <person name="Kono N."/>
            <person name="Arakawa K."/>
        </authorList>
    </citation>
    <scope>NUCLEOTIDE SEQUENCE [LARGE SCALE GENOMIC DNA]</scope>
</reference>
<evidence type="ECO:0000313" key="1">
    <source>
        <dbReference type="EMBL" id="GIY96470.1"/>
    </source>
</evidence>
<dbReference type="AlphaFoldDB" id="A0AAV4XQM8"/>
<name>A0AAV4XQM8_CAEEX</name>
<proteinExistence type="predicted"/>
<gene>
    <name evidence="1" type="ORF">CEXT_443671</name>
</gene>
<protein>
    <submittedName>
        <fullName evidence="1">Uncharacterized protein</fullName>
    </submittedName>
</protein>